<name>A0ABT2LKZ1_9HYPH</name>
<comment type="caution">
    <text evidence="1">The sequence shown here is derived from an EMBL/GenBank/DDBJ whole genome shotgun (WGS) entry which is preliminary data.</text>
</comment>
<keyword evidence="2" id="KW-1185">Reference proteome</keyword>
<proteinExistence type="predicted"/>
<dbReference type="RefSeq" id="WP_260901806.1">
    <property type="nucleotide sequence ID" value="NZ_JAOCZP010000002.1"/>
</dbReference>
<evidence type="ECO:0000313" key="1">
    <source>
        <dbReference type="EMBL" id="MCT7375092.1"/>
    </source>
</evidence>
<gene>
    <name evidence="1" type="ORF">N5A92_08600</name>
</gene>
<evidence type="ECO:0000313" key="2">
    <source>
        <dbReference type="Proteomes" id="UP001320831"/>
    </source>
</evidence>
<organism evidence="1 2">
    <name type="scientific">Chelativorans salis</name>
    <dbReference type="NCBI Taxonomy" id="2978478"/>
    <lineage>
        <taxon>Bacteria</taxon>
        <taxon>Pseudomonadati</taxon>
        <taxon>Pseudomonadota</taxon>
        <taxon>Alphaproteobacteria</taxon>
        <taxon>Hyphomicrobiales</taxon>
        <taxon>Phyllobacteriaceae</taxon>
        <taxon>Chelativorans</taxon>
    </lineage>
</organism>
<sequence>MKTFFRYAVFPIIALCAACTGTEGELLLGRPESSAWLQTAAPATVATHFSARCSAYGYKSGDKEMADCIRREVESVRAKNAAVEAAAEMNRPKVIYCQDDWIDRHHWHRWRHRHFRRDWGYCF</sequence>
<dbReference type="Proteomes" id="UP001320831">
    <property type="component" value="Unassembled WGS sequence"/>
</dbReference>
<dbReference type="EMBL" id="JAOCZP010000002">
    <property type="protein sequence ID" value="MCT7375092.1"/>
    <property type="molecule type" value="Genomic_DNA"/>
</dbReference>
<protein>
    <recommendedName>
        <fullName evidence="3">Lipoprotein</fullName>
    </recommendedName>
</protein>
<reference evidence="1 2" key="1">
    <citation type="submission" date="2022-09" db="EMBL/GenBank/DDBJ databases">
        <title>Chelativorans salina sp. nov., a novel slightly halophilic bacterium isolated from a saline lake sediment enrichment.</title>
        <authorList>
            <person name="Gao L."/>
            <person name="Fang B.-Z."/>
            <person name="Li W.-J."/>
        </authorList>
    </citation>
    <scope>NUCLEOTIDE SEQUENCE [LARGE SCALE GENOMIC DNA]</scope>
    <source>
        <strain evidence="1 2">EGI FJ00035</strain>
    </source>
</reference>
<accession>A0ABT2LKZ1</accession>
<evidence type="ECO:0008006" key="3">
    <source>
        <dbReference type="Google" id="ProtNLM"/>
    </source>
</evidence>